<dbReference type="GO" id="GO:0003677">
    <property type="term" value="F:DNA binding"/>
    <property type="evidence" value="ECO:0007669"/>
    <property type="project" value="InterPro"/>
</dbReference>
<dbReference type="Proteomes" id="UP000179441">
    <property type="component" value="Unassembled WGS sequence"/>
</dbReference>
<dbReference type="RefSeq" id="WP_070916815.1">
    <property type="nucleotide sequence ID" value="NZ_MLIR01000012.1"/>
</dbReference>
<protein>
    <recommendedName>
        <fullName evidence="1">HTH cro/C1-type domain-containing protein</fullName>
    </recommendedName>
</protein>
<keyword evidence="3" id="KW-1185">Reference proteome</keyword>
<dbReference type="InterPro" id="IPR045697">
    <property type="entry name" value="DUF5919"/>
</dbReference>
<organism evidence="2 3">
    <name type="scientific">Mycobacteroides chelonae</name>
    <name type="common">Mycobacterium chelonae</name>
    <dbReference type="NCBI Taxonomy" id="1774"/>
    <lineage>
        <taxon>Bacteria</taxon>
        <taxon>Bacillati</taxon>
        <taxon>Actinomycetota</taxon>
        <taxon>Actinomycetes</taxon>
        <taxon>Mycobacteriales</taxon>
        <taxon>Mycobacteriaceae</taxon>
        <taxon>Mycobacteroides</taxon>
    </lineage>
</organism>
<feature type="domain" description="HTH cro/C1-type" evidence="1">
    <location>
        <begin position="18"/>
        <end position="72"/>
    </location>
</feature>
<dbReference type="CDD" id="cd00093">
    <property type="entry name" value="HTH_XRE"/>
    <property type="match status" value="1"/>
</dbReference>
<evidence type="ECO:0000259" key="1">
    <source>
        <dbReference type="PROSITE" id="PS50943"/>
    </source>
</evidence>
<dbReference type="InterPro" id="IPR001387">
    <property type="entry name" value="Cro/C1-type_HTH"/>
</dbReference>
<dbReference type="EMBL" id="MLIS01000031">
    <property type="protein sequence ID" value="OHU75927.1"/>
    <property type="molecule type" value="Genomic_DNA"/>
</dbReference>
<comment type="caution">
    <text evidence="2">The sequence shown here is derived from an EMBL/GenBank/DDBJ whole genome shotgun (WGS) entry which is preliminary data.</text>
</comment>
<name>A0A1S1LZR7_MYCCH</name>
<evidence type="ECO:0000313" key="2">
    <source>
        <dbReference type="EMBL" id="OHU75927.1"/>
    </source>
</evidence>
<dbReference type="PROSITE" id="PS50943">
    <property type="entry name" value="HTH_CROC1"/>
    <property type="match status" value="1"/>
</dbReference>
<reference evidence="2 3" key="1">
    <citation type="submission" date="2016-10" db="EMBL/GenBank/DDBJ databases">
        <title>Evaluation of Human, Veterinary and Environmental Mycobacterium chelonae Isolates by Core Genome Phylogenomic Analysis, Targeted Gene Comparison, and Anti-microbial Susceptibility Patterns: A Tale of Mistaken Identities.</title>
        <authorList>
            <person name="Fogelson S.B."/>
            <person name="Camus A.C."/>
            <person name="Lorenz W."/>
            <person name="Vasireddy R."/>
            <person name="Vasireddy S."/>
            <person name="Smith T."/>
            <person name="Brown-Elliott B.A."/>
            <person name="Wallace R.J.Jr."/>
            <person name="Hasan N.A."/>
            <person name="Reischl U."/>
            <person name="Sanchez S."/>
        </authorList>
    </citation>
    <scope>NUCLEOTIDE SEQUENCE [LARGE SCALE GENOMIC DNA]</scope>
    <source>
        <strain evidence="2 3">15518</strain>
    </source>
</reference>
<dbReference type="Gene3D" id="1.10.260.40">
    <property type="entry name" value="lambda repressor-like DNA-binding domains"/>
    <property type="match status" value="1"/>
</dbReference>
<evidence type="ECO:0000313" key="3">
    <source>
        <dbReference type="Proteomes" id="UP000179441"/>
    </source>
</evidence>
<proteinExistence type="predicted"/>
<dbReference type="InterPro" id="IPR010982">
    <property type="entry name" value="Lambda_DNA-bd_dom_sf"/>
</dbReference>
<sequence length="271" mass="30319">MESAEGEIKPAPVPNVALDLMMKAKSMSPRKLAAHVKRDEKTVNRWLSGETLPQKANARSAATALGVRPEQLWPELMMSADPQEGAEESTSRTADLTAVFLTRNDFLRAVSLDDLFGAATDISLSGLSLNLLCQHYPDTEIIRLLTAGTTIRALFLDPAGRYITDRETEEEHSPDVLSGLTKTNIATLRRIQNRLQAETAENLQLRTYDEPLRFNLTLIDGARCIVQTYLPHARGMESPTFMIEKLDDTEGLLTVFTYVFEHYWNRGKPIT</sequence>
<accession>A0A1S1LZR7</accession>
<dbReference type="SUPFAM" id="SSF47413">
    <property type="entry name" value="lambda repressor-like DNA-binding domains"/>
    <property type="match status" value="1"/>
</dbReference>
<gene>
    <name evidence="2" type="ORF">BKG84_25650</name>
</gene>
<dbReference type="Pfam" id="PF19319">
    <property type="entry name" value="DUF5919"/>
    <property type="match status" value="1"/>
</dbReference>
<dbReference type="SMART" id="SM00530">
    <property type="entry name" value="HTH_XRE"/>
    <property type="match status" value="1"/>
</dbReference>
<dbReference type="AlphaFoldDB" id="A0A1S1LZR7"/>